<protein>
    <recommendedName>
        <fullName evidence="3">Cysteine-rich CWC family protein</fullName>
    </recommendedName>
</protein>
<organism evidence="1 2">
    <name type="scientific">Rhodopseudomonas palustris</name>
    <dbReference type="NCBI Taxonomy" id="1076"/>
    <lineage>
        <taxon>Bacteria</taxon>
        <taxon>Pseudomonadati</taxon>
        <taxon>Pseudomonadota</taxon>
        <taxon>Alphaproteobacteria</taxon>
        <taxon>Hyphomicrobiales</taxon>
        <taxon>Nitrobacteraceae</taxon>
        <taxon>Rhodopseudomonas</taxon>
    </lineage>
</organism>
<accession>A0A0D7E0J6</accession>
<evidence type="ECO:0000313" key="2">
    <source>
        <dbReference type="Proteomes" id="UP000032515"/>
    </source>
</evidence>
<sequence>MTLRAPALPRRLACAVCGAEFSCALSQDCWCAKEPARLPLPNQQGGADCLCPDCMRRISAEQAQ</sequence>
<evidence type="ECO:0008006" key="3">
    <source>
        <dbReference type="Google" id="ProtNLM"/>
    </source>
</evidence>
<dbReference type="PATRIC" id="fig|1076.23.peg.2096"/>
<dbReference type="EMBL" id="JXXE01000702">
    <property type="protein sequence ID" value="KIZ34036.1"/>
    <property type="molecule type" value="Genomic_DNA"/>
</dbReference>
<dbReference type="Pfam" id="PF14375">
    <property type="entry name" value="Cys_rich_CWC"/>
    <property type="match status" value="1"/>
</dbReference>
<gene>
    <name evidence="1" type="ORF">OO17_27505</name>
</gene>
<reference evidence="1 2" key="1">
    <citation type="submission" date="2014-11" db="EMBL/GenBank/DDBJ databases">
        <title>Genomics and ecophysiology of heterotrophic nitrogen fixing bacteria isolated from estuarine surface water.</title>
        <authorList>
            <person name="Bentzon-Tilia M."/>
            <person name="Severin I."/>
            <person name="Hansen L.H."/>
            <person name="Riemann L."/>
        </authorList>
    </citation>
    <scope>NUCLEOTIDE SEQUENCE [LARGE SCALE GENOMIC DNA]</scope>
    <source>
        <strain evidence="1 2">BAL398</strain>
    </source>
</reference>
<comment type="caution">
    <text evidence="1">The sequence shown here is derived from an EMBL/GenBank/DDBJ whole genome shotgun (WGS) entry which is preliminary data.</text>
</comment>
<proteinExistence type="predicted"/>
<evidence type="ECO:0000313" key="1">
    <source>
        <dbReference type="EMBL" id="KIZ34036.1"/>
    </source>
</evidence>
<name>A0A0D7E0J6_RHOPL</name>
<dbReference type="InterPro" id="IPR032720">
    <property type="entry name" value="Cys_rich_CWC"/>
</dbReference>
<dbReference type="AlphaFoldDB" id="A0A0D7E0J6"/>
<dbReference type="Proteomes" id="UP000032515">
    <property type="component" value="Unassembled WGS sequence"/>
</dbReference>